<dbReference type="GO" id="GO:0045936">
    <property type="term" value="P:negative regulation of phosphate metabolic process"/>
    <property type="evidence" value="ECO:0007669"/>
    <property type="project" value="InterPro"/>
</dbReference>
<dbReference type="PANTHER" id="PTHR42930:SF2">
    <property type="entry name" value="PHOU DOMAIN-CONTAINING PROTEIN"/>
    <property type="match status" value="1"/>
</dbReference>
<dbReference type="GeneID" id="25146847"/>
<dbReference type="KEGG" id="hlr:HALLA_03360"/>
<proteinExistence type="predicted"/>
<protein>
    <recommendedName>
        <fullName evidence="1">SpoVT-AbrB domain-containing protein</fullName>
    </recommendedName>
</protein>
<reference evidence="2 3" key="1">
    <citation type="submission" date="2014-01" db="EMBL/GenBank/DDBJ databases">
        <authorList>
            <consortium name="DOE Joint Genome Institute"/>
            <person name="Anderson I."/>
            <person name="Huntemann M."/>
            <person name="Han J."/>
            <person name="Chen A."/>
            <person name="Kyrpides N."/>
            <person name="Mavromatis K."/>
            <person name="Markowitz V."/>
            <person name="Palaniappan K."/>
            <person name="Ivanova N."/>
            <person name="Schaumberg A."/>
            <person name="Pati A."/>
            <person name="Liolios K."/>
            <person name="Nordberg H.P."/>
            <person name="Cantor M.N."/>
            <person name="Hua S.X."/>
            <person name="Woyke T."/>
        </authorList>
    </citation>
    <scope>NUCLEOTIDE SEQUENCE [LARGE SCALE GENOMIC DNA]</scope>
    <source>
        <strain evidence="2 3">XH-48</strain>
        <plasmid evidence="3">1</plasmid>
    </source>
</reference>
<dbReference type="AlphaFoldDB" id="W0JS56"/>
<dbReference type="InterPro" id="IPR007159">
    <property type="entry name" value="SpoVT-AbrB_dom"/>
</dbReference>
<dbReference type="Pfam" id="PF04014">
    <property type="entry name" value="MazE_antitoxin"/>
    <property type="match status" value="1"/>
</dbReference>
<keyword evidence="3" id="KW-1185">Reference proteome</keyword>
<dbReference type="Proteomes" id="UP000019024">
    <property type="component" value="Plasmid unnamed"/>
</dbReference>
<dbReference type="eggNOG" id="arCOG00318">
    <property type="taxonomic scope" value="Archaea"/>
</dbReference>
<dbReference type="PATRIC" id="fig|797299.3.peg.3185"/>
<dbReference type="HOGENOM" id="CLU_069302_0_0_2"/>
<sequence>METRKLQEVGGGTYTVSIPKEWATDNRLEAGMELRLYSHLDGSIVVRSSAEDVEQLAGATVEVDGDDPERIQRAIRTAHADGFETVTLTPRTSFTDAGRRGARSAVRNLVGMDILSESKTEITVKHLLDSSNVSIHQALVQLQYVALSLHGDATAAFVDADDDAHAHIDKRANRAARFARMITRHFSRSLVSLDELDRLNVSRTDLFDYYTTARRLDAVVDRAVRTARIGEKLPEPLSEEVAADVRSASENARSSVDDAVTAVLEERDCVRTAHEAIEHRDEAVAAVETLEQTLFDGSRVESVPTAVALTSALDHLRRTANHGRAVATIAVRAAVRTENLDSRT</sequence>
<keyword evidence="2" id="KW-0614">Plasmid</keyword>
<dbReference type="GO" id="GO:0003677">
    <property type="term" value="F:DNA binding"/>
    <property type="evidence" value="ECO:0007669"/>
    <property type="project" value="InterPro"/>
</dbReference>
<organism evidence="2 3">
    <name type="scientific">Halostagnicola larsenii XH-48</name>
    <dbReference type="NCBI Taxonomy" id="797299"/>
    <lineage>
        <taxon>Archaea</taxon>
        <taxon>Methanobacteriati</taxon>
        <taxon>Methanobacteriota</taxon>
        <taxon>Stenosarchaea group</taxon>
        <taxon>Halobacteria</taxon>
        <taxon>Halobacteriales</taxon>
        <taxon>Natrialbaceae</taxon>
        <taxon>Halostagnicola</taxon>
    </lineage>
</organism>
<name>W0JS56_9EURY</name>
<evidence type="ECO:0000259" key="1">
    <source>
        <dbReference type="Pfam" id="PF04014"/>
    </source>
</evidence>
<dbReference type="SUPFAM" id="SSF109755">
    <property type="entry name" value="PhoU-like"/>
    <property type="match status" value="1"/>
</dbReference>
<dbReference type="InterPro" id="IPR028366">
    <property type="entry name" value="PhoU"/>
</dbReference>
<dbReference type="InterPro" id="IPR038078">
    <property type="entry name" value="PhoU-like_sf"/>
</dbReference>
<dbReference type="EMBL" id="CP007056">
    <property type="protein sequence ID" value="AHG01439.1"/>
    <property type="molecule type" value="Genomic_DNA"/>
</dbReference>
<gene>
    <name evidence="2" type="ORF">HALLA_03360</name>
</gene>
<dbReference type="PANTHER" id="PTHR42930">
    <property type="entry name" value="PHOSPHATE-SPECIFIC TRANSPORT SYSTEM ACCESSORY PROTEIN PHOU"/>
    <property type="match status" value="1"/>
</dbReference>
<evidence type="ECO:0000313" key="2">
    <source>
        <dbReference type="EMBL" id="AHG01439.1"/>
    </source>
</evidence>
<dbReference type="RefSeq" id="WP_049954345.1">
    <property type="nucleotide sequence ID" value="NZ_CP007056.1"/>
</dbReference>
<geneLocation type="plasmid" evidence="2">
    <name>unnamed</name>
</geneLocation>
<dbReference type="Gene3D" id="1.20.58.220">
    <property type="entry name" value="Phosphate transport system protein phou homolog 2, domain 2"/>
    <property type="match status" value="1"/>
</dbReference>
<feature type="domain" description="SpoVT-AbrB" evidence="1">
    <location>
        <begin position="10"/>
        <end position="48"/>
    </location>
</feature>
<dbReference type="GO" id="GO:0030643">
    <property type="term" value="P:intracellular phosphate ion homeostasis"/>
    <property type="evidence" value="ECO:0007669"/>
    <property type="project" value="InterPro"/>
</dbReference>
<accession>W0JS56</accession>
<dbReference type="OrthoDB" id="40991at2157"/>
<evidence type="ECO:0000313" key="3">
    <source>
        <dbReference type="Proteomes" id="UP000019024"/>
    </source>
</evidence>